<dbReference type="Proteomes" id="UP000031668">
    <property type="component" value="Unassembled WGS sequence"/>
</dbReference>
<comment type="subcellular location">
    <subcellularLocation>
        <location evidence="1">Endomembrane system</location>
        <topology evidence="1">Multi-pass membrane protein</topology>
    </subcellularLocation>
</comment>
<feature type="transmembrane region" description="Helical" evidence="12">
    <location>
        <begin position="202"/>
        <end position="221"/>
    </location>
</feature>
<evidence type="ECO:0000313" key="15">
    <source>
        <dbReference type="Proteomes" id="UP000031668"/>
    </source>
</evidence>
<dbReference type="GO" id="GO:0012505">
    <property type="term" value="C:endomembrane system"/>
    <property type="evidence" value="ECO:0007669"/>
    <property type="project" value="UniProtKB-SubCell"/>
</dbReference>
<keyword evidence="8 12" id="KW-0472">Membrane</keyword>
<dbReference type="GO" id="GO:0016567">
    <property type="term" value="P:protein ubiquitination"/>
    <property type="evidence" value="ECO:0007669"/>
    <property type="project" value="UniProtKB-UniPathway"/>
</dbReference>
<keyword evidence="7 12" id="KW-1133">Transmembrane helix</keyword>
<evidence type="ECO:0000256" key="4">
    <source>
        <dbReference type="ARBA" id="ARBA00022723"/>
    </source>
</evidence>
<keyword evidence="4" id="KW-0479">Metal-binding</keyword>
<dbReference type="PROSITE" id="PS50089">
    <property type="entry name" value="ZF_RING_2"/>
    <property type="match status" value="1"/>
</dbReference>
<evidence type="ECO:0000256" key="2">
    <source>
        <dbReference type="ARBA" id="ARBA00014068"/>
    </source>
</evidence>
<evidence type="ECO:0000256" key="12">
    <source>
        <dbReference type="SAM" id="Phobius"/>
    </source>
</evidence>
<dbReference type="Gene3D" id="3.30.40.10">
    <property type="entry name" value="Zinc/RING finger domain, C3HC4 (zinc finger)"/>
    <property type="match status" value="1"/>
</dbReference>
<dbReference type="AlphaFoldDB" id="A0A0C2MQ67"/>
<name>A0A0C2MQ67_THEKT</name>
<organism evidence="14 15">
    <name type="scientific">Thelohanellus kitauei</name>
    <name type="common">Myxosporean</name>
    <dbReference type="NCBI Taxonomy" id="669202"/>
    <lineage>
        <taxon>Eukaryota</taxon>
        <taxon>Metazoa</taxon>
        <taxon>Cnidaria</taxon>
        <taxon>Myxozoa</taxon>
        <taxon>Myxosporea</taxon>
        <taxon>Bivalvulida</taxon>
        <taxon>Platysporina</taxon>
        <taxon>Myxobolidae</taxon>
        <taxon>Thelohanellus</taxon>
    </lineage>
</organism>
<feature type="transmembrane region" description="Helical" evidence="12">
    <location>
        <begin position="20"/>
        <end position="43"/>
    </location>
</feature>
<dbReference type="GO" id="GO:0061630">
    <property type="term" value="F:ubiquitin protein ligase activity"/>
    <property type="evidence" value="ECO:0007669"/>
    <property type="project" value="InterPro"/>
</dbReference>
<dbReference type="OMA" id="NGVNMAR"/>
<dbReference type="PANTHER" id="PTHR22894:SF5">
    <property type="entry name" value="RING-TYPE DOMAIN-CONTAINING PROTEIN"/>
    <property type="match status" value="1"/>
</dbReference>
<proteinExistence type="predicted"/>
<evidence type="ECO:0000256" key="5">
    <source>
        <dbReference type="ARBA" id="ARBA00022771"/>
    </source>
</evidence>
<comment type="caution">
    <text evidence="14">The sequence shown here is derived from an EMBL/GenBank/DDBJ whole genome shotgun (WGS) entry which is preliminary data.</text>
</comment>
<evidence type="ECO:0000256" key="9">
    <source>
        <dbReference type="ARBA" id="ARBA00030110"/>
    </source>
</evidence>
<keyword evidence="5 11" id="KW-0863">Zinc-finger</keyword>
<evidence type="ECO:0000256" key="11">
    <source>
        <dbReference type="PROSITE-ProRule" id="PRU00175"/>
    </source>
</evidence>
<evidence type="ECO:0000256" key="1">
    <source>
        <dbReference type="ARBA" id="ARBA00004127"/>
    </source>
</evidence>
<dbReference type="GO" id="GO:0008270">
    <property type="term" value="F:zinc ion binding"/>
    <property type="evidence" value="ECO:0007669"/>
    <property type="project" value="UniProtKB-KW"/>
</dbReference>
<dbReference type="SMART" id="SM00184">
    <property type="entry name" value="RING"/>
    <property type="match status" value="1"/>
</dbReference>
<evidence type="ECO:0000256" key="10">
    <source>
        <dbReference type="ARBA" id="ARBA00031107"/>
    </source>
</evidence>
<feature type="transmembrane region" description="Helical" evidence="12">
    <location>
        <begin position="179"/>
        <end position="196"/>
    </location>
</feature>
<keyword evidence="3 12" id="KW-0812">Transmembrane</keyword>
<protein>
    <recommendedName>
        <fullName evidence="2">E3 ubiquitin-protein ligase RNF170</fullName>
    </recommendedName>
    <alternativeName>
        <fullName evidence="10">RING finger protein 170</fullName>
    </alternativeName>
    <alternativeName>
        <fullName evidence="9">RING-type E3 ubiquitin transferase RNF170</fullName>
    </alternativeName>
</protein>
<accession>A0A0C2MQ67</accession>
<gene>
    <name evidence="14" type="ORF">RF11_11055</name>
</gene>
<evidence type="ECO:0000256" key="6">
    <source>
        <dbReference type="ARBA" id="ARBA00022833"/>
    </source>
</evidence>
<sequence length="232" mass="27350">MDYVPFFSHTRPFLEGIDNRFFVIFFFIIVQIILFAAIIYTYFSPDEPTSHFGEPQRKGNTEEICAICQDQLALVSIETNCNHQFCGQCFFCLIDFSREFGPLNCPLCRQKVMNVKMEWPDNLELTEGERKISELAETYNRQFSQSGSWSGYFERIPRLILFLRRQLVTFRGFRCIQNFRLIFHIVVCLFYFLSPLDILPESMFGVIGVVDDLFIFLMLAIRMRLQQDDIVD</sequence>
<dbReference type="InterPro" id="IPR038896">
    <property type="entry name" value="RNF170"/>
</dbReference>
<evidence type="ECO:0000256" key="7">
    <source>
        <dbReference type="ARBA" id="ARBA00022989"/>
    </source>
</evidence>
<evidence type="ECO:0000313" key="14">
    <source>
        <dbReference type="EMBL" id="KII69411.1"/>
    </source>
</evidence>
<evidence type="ECO:0000259" key="13">
    <source>
        <dbReference type="PROSITE" id="PS50089"/>
    </source>
</evidence>
<dbReference type="EMBL" id="JWZT01002428">
    <property type="protein sequence ID" value="KII69411.1"/>
    <property type="molecule type" value="Genomic_DNA"/>
</dbReference>
<dbReference type="OrthoDB" id="6020240at2759"/>
<dbReference type="InterPro" id="IPR001841">
    <property type="entry name" value="Znf_RING"/>
</dbReference>
<dbReference type="SUPFAM" id="SSF57850">
    <property type="entry name" value="RING/U-box"/>
    <property type="match status" value="1"/>
</dbReference>
<dbReference type="InterPro" id="IPR010652">
    <property type="entry name" value="DUF1232"/>
</dbReference>
<dbReference type="InterPro" id="IPR018957">
    <property type="entry name" value="Znf_C3HC4_RING-type"/>
</dbReference>
<dbReference type="UniPathway" id="UPA00143"/>
<keyword evidence="15" id="KW-1185">Reference proteome</keyword>
<evidence type="ECO:0000256" key="3">
    <source>
        <dbReference type="ARBA" id="ARBA00022692"/>
    </source>
</evidence>
<reference evidence="14 15" key="1">
    <citation type="journal article" date="2014" name="Genome Biol. Evol.">
        <title>The genome of the myxosporean Thelohanellus kitauei shows adaptations to nutrient acquisition within its fish host.</title>
        <authorList>
            <person name="Yang Y."/>
            <person name="Xiong J."/>
            <person name="Zhou Z."/>
            <person name="Huo F."/>
            <person name="Miao W."/>
            <person name="Ran C."/>
            <person name="Liu Y."/>
            <person name="Zhang J."/>
            <person name="Feng J."/>
            <person name="Wang M."/>
            <person name="Wang M."/>
            <person name="Wang L."/>
            <person name="Yao B."/>
        </authorList>
    </citation>
    <scope>NUCLEOTIDE SEQUENCE [LARGE SCALE GENOMIC DNA]</scope>
    <source>
        <strain evidence="14">Wuqing</strain>
    </source>
</reference>
<feature type="domain" description="RING-type" evidence="13">
    <location>
        <begin position="65"/>
        <end position="109"/>
    </location>
</feature>
<dbReference type="InterPro" id="IPR013083">
    <property type="entry name" value="Znf_RING/FYVE/PHD"/>
</dbReference>
<dbReference type="Pfam" id="PF00097">
    <property type="entry name" value="zf-C3HC4"/>
    <property type="match status" value="1"/>
</dbReference>
<dbReference type="PANTHER" id="PTHR22894">
    <property type="entry name" value="RING-TYPE DOMAIN-CONTAINING PROTEIN"/>
    <property type="match status" value="1"/>
</dbReference>
<keyword evidence="6" id="KW-0862">Zinc</keyword>
<dbReference type="Pfam" id="PF06803">
    <property type="entry name" value="DUF1232"/>
    <property type="match status" value="1"/>
</dbReference>
<evidence type="ECO:0000256" key="8">
    <source>
        <dbReference type="ARBA" id="ARBA00023136"/>
    </source>
</evidence>